<evidence type="ECO:0000313" key="5">
    <source>
        <dbReference type="Proteomes" id="UP001519460"/>
    </source>
</evidence>
<dbReference type="PROSITE" id="PS50209">
    <property type="entry name" value="CARD"/>
    <property type="match status" value="1"/>
</dbReference>
<sequence>MANKMPGGEWTKIQPNYEKLISMLNLEHYGTVDYLYEKRVLTDHDKDMLDKTMFSRDKNKRLLEILKSKDDTAYGHFLDALKRNQDHLIEMLQPPRKLRSTTGKGLPARRTLNDFSVEELKDWLKPIVESENIPATILNKIEEEKINGKVFQSMSEQDLKEVFPELTAFGHRRTLMLAKTEAAETFADTKGVGTRQTKPSFQRTEYAREFAHAPSVLEKYSEGKILNVHEAHTENLTGTVRRFCPCLDETEIYKFIADEVVEFSAACLNDRQNGTIHFGISDHEYPDLGYEYGQILGVALDKKECENAIRQCLKRRFCGEPQSETALKCIHPAVFVDVVPTDISEVQNLYVCEVDVEPRSDIVKDFAFFVESQGEQEGGPVLFRYQDGVPVKQDAREVERFAAEKAQLTQERQQQEKSVPASTPKNLVEILKNCLCGGGDKLEGNFYPLLATSAIDTSHSDFEDTFNFLWHLDWRCIFDFDPLSDKKGLYQYLDSEKEKLYKIKRPSDFVTSSTVVPQSSQGNPEENFQDMAESELKTWIFCNGFTQGDEKGLNIAEWKRERSIGFREAVKFFRGAIPEGRAIIIIVLTSKDDIFIEASEELLLNFDHQWLMVAESQQLADAWMDGLMKRNVIFSSERCLSGVSFADVSKAIQQLQGAGDFDEDACVVRLPSGVDEEIPKKTVQELCDLDIVSANKCSVIDKCTETEVSVLSQETGDDFYKGNPATFWNFYFQGHVCTRDKYPLLLRYTRETLEGEIPDNASVGCVAVYHQPGAGGTTIATNVLWDLHKEYKCCLVKRITNETARQVVTLYEFADTATPVLLMLDNEDDEKIDQLQRNLEEECQNKGIYGLVCVFLLCSRRVTLPQEHHYKNILLKQELTPREKQFFLDKHEELKRNGTANLDNLLGLNIMKENFSESFIKRTVSSFLEEFKHSEETTLLEYIALLNCFDITFRAIPTSCFDPIMRFHGRGRRPWENTFTPEPLLKFTKNTKLSGKNKCLKITNKLLCRYILDASLGEERSIGNLMEEFLHSAVFQRNCCDFAYKELVYIVRDIMKKREWLGQGKRSTFSPFLQMLFDDKEYGLAVACMETVFQWTWDPIVAQQLARFHISCRKWDEADRWAEQATQRWPTNSYLWDTHGQICRFRLSEIRDECETSHDPPSITTILETVRIARKGVDTFRKVQELSSREKSVPPNTAGLFGQMDIAILLSKIFSHLMPVDELQKFFSGTYIPQELNRKVLHGDIHWLRSVLEAANSCLQSAEEIAEMYSAEGYGQTSAKIFLSGHNLKRYKHQIANVFGKEDLVTAEPRTLSPDRRRTLIRNLGGYSLYSILSLCREPKGKDAVEKILQLSSLNIKQHDCQHSTFDLSMALASALTLCSRHDYSGHVAVQFSELLRWSLEFYKQKTKQESQYLDLDPYLFLLIFHWPNLEGQPLAEQCQPADLHKAVTLASETFKKKFSGDPSSRKKNVPLYFLTKKPGANKVVSKDQLQVWSTKEGRQGRLQITRMLQSQKAVELLQRFTGILTRNGNEVELRTRDHCNRLSIPLFVREGRPSVWNKKVFVVLAFGLGGPLACDVRQERPSPNQAYQAQKTQGADPVYSPRAPQVTEYDEEIEQISERIREIQKLQQKPLWTRKEEMAHQELPLLVERLKQLQEARRNAMFLNT</sequence>
<evidence type="ECO:0000259" key="3">
    <source>
        <dbReference type="PROSITE" id="PS50209"/>
    </source>
</evidence>
<evidence type="ECO:0000256" key="1">
    <source>
        <dbReference type="SAM" id="Coils"/>
    </source>
</evidence>
<keyword evidence="1" id="KW-0175">Coiled coil</keyword>
<feature type="domain" description="CARD" evidence="3">
    <location>
        <begin position="5"/>
        <end position="96"/>
    </location>
</feature>
<reference evidence="4 5" key="1">
    <citation type="journal article" date="2023" name="Sci. Data">
        <title>Genome assembly of the Korean intertidal mud-creeper Batillaria attramentaria.</title>
        <authorList>
            <person name="Patra A.K."/>
            <person name="Ho P.T."/>
            <person name="Jun S."/>
            <person name="Lee S.J."/>
            <person name="Kim Y."/>
            <person name="Won Y.J."/>
        </authorList>
    </citation>
    <scope>NUCLEOTIDE SEQUENCE [LARGE SCALE GENOMIC DNA]</scope>
    <source>
        <strain evidence="4">Wonlab-2016</strain>
    </source>
</reference>
<evidence type="ECO:0000259" key="2">
    <source>
        <dbReference type="PROSITE" id="PS50105"/>
    </source>
</evidence>
<feature type="domain" description="SAM" evidence="2">
    <location>
        <begin position="115"/>
        <end position="176"/>
    </location>
</feature>
<gene>
    <name evidence="4" type="ORF">BaRGS_00026525</name>
</gene>
<evidence type="ECO:0000313" key="4">
    <source>
        <dbReference type="EMBL" id="KAK7482282.1"/>
    </source>
</evidence>
<feature type="coiled-coil region" evidence="1">
    <location>
        <begin position="391"/>
        <end position="418"/>
    </location>
</feature>
<comment type="caution">
    <text evidence="4">The sequence shown here is derived from an EMBL/GenBank/DDBJ whole genome shotgun (WGS) entry which is preliminary data.</text>
</comment>
<dbReference type="InterPro" id="IPR001315">
    <property type="entry name" value="CARD"/>
</dbReference>
<organism evidence="4 5">
    <name type="scientific">Batillaria attramentaria</name>
    <dbReference type="NCBI Taxonomy" id="370345"/>
    <lineage>
        <taxon>Eukaryota</taxon>
        <taxon>Metazoa</taxon>
        <taxon>Spiralia</taxon>
        <taxon>Lophotrochozoa</taxon>
        <taxon>Mollusca</taxon>
        <taxon>Gastropoda</taxon>
        <taxon>Caenogastropoda</taxon>
        <taxon>Sorbeoconcha</taxon>
        <taxon>Cerithioidea</taxon>
        <taxon>Batillariidae</taxon>
        <taxon>Batillaria</taxon>
    </lineage>
</organism>
<dbReference type="PANTHER" id="PTHR16155">
    <property type="entry name" value="DED DOMAIN-CONTAINING PROTEIN"/>
    <property type="match status" value="1"/>
</dbReference>
<keyword evidence="5" id="KW-1185">Reference proteome</keyword>
<dbReference type="Pfam" id="PF00619">
    <property type="entry name" value="CARD"/>
    <property type="match status" value="1"/>
</dbReference>
<name>A0ABD0K641_9CAEN</name>
<proteinExistence type="predicted"/>
<dbReference type="InterPro" id="IPR001660">
    <property type="entry name" value="SAM"/>
</dbReference>
<dbReference type="SUPFAM" id="SSF47986">
    <property type="entry name" value="DEATH domain"/>
    <property type="match status" value="1"/>
</dbReference>
<dbReference type="InterPro" id="IPR011029">
    <property type="entry name" value="DEATH-like_dom_sf"/>
</dbReference>
<dbReference type="PANTHER" id="PTHR16155:SF19">
    <property type="entry name" value="DED DOMAIN-CONTAINING PROTEIN"/>
    <property type="match status" value="1"/>
</dbReference>
<dbReference type="Gene3D" id="1.10.533.10">
    <property type="entry name" value="Death Domain, Fas"/>
    <property type="match status" value="1"/>
</dbReference>
<protein>
    <submittedName>
        <fullName evidence="4">Uncharacterized protein</fullName>
    </submittedName>
</protein>
<dbReference type="EMBL" id="JACVVK020000248">
    <property type="protein sequence ID" value="KAK7482282.1"/>
    <property type="molecule type" value="Genomic_DNA"/>
</dbReference>
<dbReference type="Proteomes" id="UP001519460">
    <property type="component" value="Unassembled WGS sequence"/>
</dbReference>
<accession>A0ABD0K641</accession>
<dbReference type="CDD" id="cd01671">
    <property type="entry name" value="CARD"/>
    <property type="match status" value="1"/>
</dbReference>
<dbReference type="PROSITE" id="PS50105">
    <property type="entry name" value="SAM_DOMAIN"/>
    <property type="match status" value="1"/>
</dbReference>